<dbReference type="AlphaFoldDB" id="A0A5J5LX84"/>
<dbReference type="EMBL" id="SRLN01000012">
    <property type="protein sequence ID" value="KAB0241756.1"/>
    <property type="molecule type" value="Genomic_DNA"/>
</dbReference>
<name>A0A5J5LX84_MICAE</name>
<dbReference type="RefSeq" id="WP_150977315.1">
    <property type="nucleotide sequence ID" value="NZ_SRLN01000012.1"/>
</dbReference>
<evidence type="ECO:0000313" key="1">
    <source>
        <dbReference type="EMBL" id="KAB0241756.1"/>
    </source>
</evidence>
<dbReference type="Proteomes" id="UP000325636">
    <property type="component" value="Unassembled WGS sequence"/>
</dbReference>
<protein>
    <submittedName>
        <fullName evidence="1">Uncharacterized protein</fullName>
    </submittedName>
</protein>
<reference evidence="2" key="1">
    <citation type="submission" date="2019-04" db="EMBL/GenBank/DDBJ databases">
        <title>Microviridin 1777: A Toxic Chymotrypsin Inhibitor Discovered by a Metabologenomic Approach.</title>
        <authorList>
            <person name="Sieber S."/>
            <person name="Grendelmeier S.M."/>
            <person name="Harris L.A."/>
            <person name="Mitchell D.A."/>
            <person name="Gademann K."/>
        </authorList>
    </citation>
    <scope>NUCLEOTIDE SEQUENCE [LARGE SCALE GENOMIC DNA]</scope>
    <source>
        <strain evidence="2">EAWAG127a</strain>
    </source>
</reference>
<sequence length="104" mass="11509">MNINNTTFILVNTIVGVFLIETYGGNSIAYSSITKLIATSCKTGARIEQIVQEIASQIDAIPPIKDLLPNSCVQIKTPLEVIGKDYNYFLRKCVGFHVLNQSKF</sequence>
<proteinExistence type="predicted"/>
<accession>A0A5J5LX84</accession>
<comment type="caution">
    <text evidence="1">The sequence shown here is derived from an EMBL/GenBank/DDBJ whole genome shotgun (WGS) entry which is preliminary data.</text>
</comment>
<gene>
    <name evidence="1" type="ORF">EZJ55_15525</name>
</gene>
<evidence type="ECO:0000313" key="2">
    <source>
        <dbReference type="Proteomes" id="UP000325636"/>
    </source>
</evidence>
<organism evidence="1 2">
    <name type="scientific">Microcystis aeruginosa EAWAG127a</name>
    <dbReference type="NCBI Taxonomy" id="2529855"/>
    <lineage>
        <taxon>Bacteria</taxon>
        <taxon>Bacillati</taxon>
        <taxon>Cyanobacteriota</taxon>
        <taxon>Cyanophyceae</taxon>
        <taxon>Oscillatoriophycideae</taxon>
        <taxon>Chroococcales</taxon>
        <taxon>Microcystaceae</taxon>
        <taxon>Microcystis</taxon>
    </lineage>
</organism>